<keyword evidence="2" id="KW-0238">DNA-binding</keyword>
<dbReference type="STRING" id="690879.TSACC_23365"/>
<evidence type="ECO:0000256" key="2">
    <source>
        <dbReference type="ARBA" id="ARBA00023125"/>
    </source>
</evidence>
<dbReference type="GO" id="GO:0003677">
    <property type="term" value="F:DNA binding"/>
    <property type="evidence" value="ECO:0007669"/>
    <property type="project" value="UniProtKB-KW"/>
</dbReference>
<dbReference type="InParanoid" id="A0A146GC26"/>
<dbReference type="SUPFAM" id="SSF46785">
    <property type="entry name" value="Winged helix' DNA-binding domain"/>
    <property type="match status" value="1"/>
</dbReference>
<dbReference type="OrthoDB" id="9804020at2"/>
<dbReference type="InterPro" id="IPR000524">
    <property type="entry name" value="Tscrpt_reg_HTH_GntR"/>
</dbReference>
<evidence type="ECO:0000259" key="4">
    <source>
        <dbReference type="PROSITE" id="PS50949"/>
    </source>
</evidence>
<dbReference type="InterPro" id="IPR036388">
    <property type="entry name" value="WH-like_DNA-bd_sf"/>
</dbReference>
<keyword evidence="3" id="KW-0804">Transcription</keyword>
<feature type="domain" description="HTH gntR-type" evidence="4">
    <location>
        <begin position="11"/>
        <end position="79"/>
    </location>
</feature>
<dbReference type="InterPro" id="IPR036390">
    <property type="entry name" value="WH_DNA-bd_sf"/>
</dbReference>
<evidence type="ECO:0000313" key="5">
    <source>
        <dbReference type="EMBL" id="GAT34931.1"/>
    </source>
</evidence>
<dbReference type="Proteomes" id="UP000076023">
    <property type="component" value="Unassembled WGS sequence"/>
</dbReference>
<reference evidence="6" key="1">
    <citation type="journal article" date="2017" name="Genome Announc.">
        <title>Draft Genome Sequence of Terrimicrobium sacchariphilum NM-5T, a Facultative Anaerobic Soil Bacterium of the Class Spartobacteria.</title>
        <authorList>
            <person name="Qiu Y.L."/>
            <person name="Tourlousse D.M."/>
            <person name="Matsuura N."/>
            <person name="Ohashi A."/>
            <person name="Sekiguchi Y."/>
        </authorList>
    </citation>
    <scope>NUCLEOTIDE SEQUENCE [LARGE SCALE GENOMIC DNA]</scope>
    <source>
        <strain evidence="6">NM-5</strain>
    </source>
</reference>
<protein>
    <submittedName>
        <fullName evidence="5">GntR family transcriptional regulator</fullName>
    </submittedName>
</protein>
<sequence length="133" mass="14809">MFIALHPSSGVPLYLQLLNQLKERIASGQVKPGEQLPSVRELSADLKINPLTVAKVYQILEREGLVETRRGMGTFVAQKVDTLPLAARRQALDPAVRQLVAEAIHLRLSEAEVVELIARHFQQLNPRNSSNEP</sequence>
<dbReference type="RefSeq" id="WP_075080520.1">
    <property type="nucleotide sequence ID" value="NZ_BDCO01000002.1"/>
</dbReference>
<proteinExistence type="predicted"/>
<gene>
    <name evidence="5" type="ORF">TSACC_23365</name>
</gene>
<organism evidence="5 6">
    <name type="scientific">Terrimicrobium sacchariphilum</name>
    <dbReference type="NCBI Taxonomy" id="690879"/>
    <lineage>
        <taxon>Bacteria</taxon>
        <taxon>Pseudomonadati</taxon>
        <taxon>Verrucomicrobiota</taxon>
        <taxon>Terrimicrobiia</taxon>
        <taxon>Terrimicrobiales</taxon>
        <taxon>Terrimicrobiaceae</taxon>
        <taxon>Terrimicrobium</taxon>
    </lineage>
</organism>
<dbReference type="GO" id="GO:0003700">
    <property type="term" value="F:DNA-binding transcription factor activity"/>
    <property type="evidence" value="ECO:0007669"/>
    <property type="project" value="InterPro"/>
</dbReference>
<dbReference type="SMART" id="SM00345">
    <property type="entry name" value="HTH_GNTR"/>
    <property type="match status" value="1"/>
</dbReference>
<dbReference type="EMBL" id="BDCO01000002">
    <property type="protein sequence ID" value="GAT34931.1"/>
    <property type="molecule type" value="Genomic_DNA"/>
</dbReference>
<dbReference type="CDD" id="cd07377">
    <property type="entry name" value="WHTH_GntR"/>
    <property type="match status" value="1"/>
</dbReference>
<evidence type="ECO:0000256" key="3">
    <source>
        <dbReference type="ARBA" id="ARBA00023163"/>
    </source>
</evidence>
<accession>A0A146GC26</accession>
<dbReference type="Pfam" id="PF00392">
    <property type="entry name" value="GntR"/>
    <property type="match status" value="1"/>
</dbReference>
<evidence type="ECO:0000313" key="6">
    <source>
        <dbReference type="Proteomes" id="UP000076023"/>
    </source>
</evidence>
<name>A0A146GC26_TERSA</name>
<evidence type="ECO:0000256" key="1">
    <source>
        <dbReference type="ARBA" id="ARBA00023015"/>
    </source>
</evidence>
<dbReference type="PROSITE" id="PS50949">
    <property type="entry name" value="HTH_GNTR"/>
    <property type="match status" value="1"/>
</dbReference>
<comment type="caution">
    <text evidence="5">The sequence shown here is derived from an EMBL/GenBank/DDBJ whole genome shotgun (WGS) entry which is preliminary data.</text>
</comment>
<keyword evidence="1" id="KW-0805">Transcription regulation</keyword>
<dbReference type="Gene3D" id="1.10.10.10">
    <property type="entry name" value="Winged helix-like DNA-binding domain superfamily/Winged helix DNA-binding domain"/>
    <property type="match status" value="1"/>
</dbReference>
<keyword evidence="6" id="KW-1185">Reference proteome</keyword>
<dbReference type="PANTHER" id="PTHR38445:SF7">
    <property type="entry name" value="GNTR-FAMILY TRANSCRIPTIONAL REGULATOR"/>
    <property type="match status" value="1"/>
</dbReference>
<dbReference type="AlphaFoldDB" id="A0A146GC26"/>
<dbReference type="PANTHER" id="PTHR38445">
    <property type="entry name" value="HTH-TYPE TRANSCRIPTIONAL REPRESSOR YTRA"/>
    <property type="match status" value="1"/>
</dbReference>